<evidence type="ECO:0000256" key="1">
    <source>
        <dbReference type="ARBA" id="ARBA00022491"/>
    </source>
</evidence>
<dbReference type="Pfam" id="PF00440">
    <property type="entry name" value="TetR_N"/>
    <property type="match status" value="1"/>
</dbReference>
<dbReference type="GO" id="GO:0003700">
    <property type="term" value="F:DNA-binding transcription factor activity"/>
    <property type="evidence" value="ECO:0007669"/>
    <property type="project" value="TreeGrafter"/>
</dbReference>
<dbReference type="Gene3D" id="1.10.10.60">
    <property type="entry name" value="Homeodomain-like"/>
    <property type="match status" value="1"/>
</dbReference>
<dbReference type="InterPro" id="IPR036271">
    <property type="entry name" value="Tet_transcr_reg_TetR-rel_C_sf"/>
</dbReference>
<dbReference type="Gene3D" id="1.10.357.10">
    <property type="entry name" value="Tetracycline Repressor, domain 2"/>
    <property type="match status" value="1"/>
</dbReference>
<dbReference type="PROSITE" id="PS50977">
    <property type="entry name" value="HTH_TETR_2"/>
    <property type="match status" value="1"/>
</dbReference>
<accession>A0A1F6D3E3</accession>
<dbReference type="PANTHER" id="PTHR30055:SF175">
    <property type="entry name" value="HTH-TYPE TRANSCRIPTIONAL REPRESSOR KSTR2"/>
    <property type="match status" value="1"/>
</dbReference>
<proteinExistence type="predicted"/>
<dbReference type="EMBL" id="MFKF01000059">
    <property type="protein sequence ID" value="OGG55831.1"/>
    <property type="molecule type" value="Genomic_DNA"/>
</dbReference>
<feature type="DNA-binding region" description="H-T-H motif" evidence="5">
    <location>
        <begin position="28"/>
        <end position="47"/>
    </location>
</feature>
<dbReference type="PANTHER" id="PTHR30055">
    <property type="entry name" value="HTH-TYPE TRANSCRIPTIONAL REGULATOR RUTR"/>
    <property type="match status" value="1"/>
</dbReference>
<evidence type="ECO:0000313" key="8">
    <source>
        <dbReference type="Proteomes" id="UP000178606"/>
    </source>
</evidence>
<keyword evidence="3 5" id="KW-0238">DNA-binding</keyword>
<comment type="caution">
    <text evidence="7">The sequence shown here is derived from an EMBL/GenBank/DDBJ whole genome shotgun (WGS) entry which is preliminary data.</text>
</comment>
<organism evidence="7 8">
    <name type="scientific">Handelsmanbacteria sp. (strain RIFCSPLOWO2_12_FULL_64_10)</name>
    <dbReference type="NCBI Taxonomy" id="1817868"/>
    <lineage>
        <taxon>Bacteria</taxon>
        <taxon>Candidatus Handelsmaniibacteriota</taxon>
    </lineage>
</organism>
<evidence type="ECO:0000256" key="3">
    <source>
        <dbReference type="ARBA" id="ARBA00023125"/>
    </source>
</evidence>
<dbReference type="SUPFAM" id="SSF46689">
    <property type="entry name" value="Homeodomain-like"/>
    <property type="match status" value="1"/>
</dbReference>
<dbReference type="SUPFAM" id="SSF48498">
    <property type="entry name" value="Tetracyclin repressor-like, C-terminal domain"/>
    <property type="match status" value="1"/>
</dbReference>
<keyword evidence="2" id="KW-0805">Transcription regulation</keyword>
<gene>
    <name evidence="7" type="ORF">A3F84_24780</name>
</gene>
<keyword evidence="1" id="KW-0678">Repressor</keyword>
<evidence type="ECO:0000313" key="7">
    <source>
        <dbReference type="EMBL" id="OGG55831.1"/>
    </source>
</evidence>
<feature type="domain" description="HTH tetR-type" evidence="6">
    <location>
        <begin position="5"/>
        <end position="65"/>
    </location>
</feature>
<evidence type="ECO:0000256" key="5">
    <source>
        <dbReference type="PROSITE-ProRule" id="PRU00335"/>
    </source>
</evidence>
<dbReference type="PRINTS" id="PR00455">
    <property type="entry name" value="HTHTETR"/>
</dbReference>
<sequence>MSGDPQIRDRILETAREQFFQLGFTKVTMDEIASGLGMSKKTLYRFFSGKDELLREVVELNRGEIERGLDEILQDRGLSFAEKLKRLMAFLAMKLSRIGPLFMQDLHRNAPELWKEIEAFRRQKATSVFGDLIEEGVRKGVFRGDVDRQLLTLMYVNLIQGIIHAEVLSQLPLSASQAFEAIIKVLFEGILTDEFRATYAAHQEK</sequence>
<dbReference type="Proteomes" id="UP000178606">
    <property type="component" value="Unassembled WGS sequence"/>
</dbReference>
<dbReference type="InterPro" id="IPR050109">
    <property type="entry name" value="HTH-type_TetR-like_transc_reg"/>
</dbReference>
<dbReference type="AlphaFoldDB" id="A0A1F6D3E3"/>
<evidence type="ECO:0000256" key="4">
    <source>
        <dbReference type="ARBA" id="ARBA00023163"/>
    </source>
</evidence>
<dbReference type="GO" id="GO:0000976">
    <property type="term" value="F:transcription cis-regulatory region binding"/>
    <property type="evidence" value="ECO:0007669"/>
    <property type="project" value="TreeGrafter"/>
</dbReference>
<evidence type="ECO:0000259" key="6">
    <source>
        <dbReference type="PROSITE" id="PS50977"/>
    </source>
</evidence>
<evidence type="ECO:0000256" key="2">
    <source>
        <dbReference type="ARBA" id="ARBA00023015"/>
    </source>
</evidence>
<reference evidence="7 8" key="1">
    <citation type="journal article" date="2016" name="Nat. Commun.">
        <title>Thousands of microbial genomes shed light on interconnected biogeochemical processes in an aquifer system.</title>
        <authorList>
            <person name="Anantharaman K."/>
            <person name="Brown C.T."/>
            <person name="Hug L.A."/>
            <person name="Sharon I."/>
            <person name="Castelle C.J."/>
            <person name="Probst A.J."/>
            <person name="Thomas B.C."/>
            <person name="Singh A."/>
            <person name="Wilkins M.J."/>
            <person name="Karaoz U."/>
            <person name="Brodie E.L."/>
            <person name="Williams K.H."/>
            <person name="Hubbard S.S."/>
            <person name="Banfield J.F."/>
        </authorList>
    </citation>
    <scope>NUCLEOTIDE SEQUENCE [LARGE SCALE GENOMIC DNA]</scope>
    <source>
        <strain evidence="8">RIFCSPLOWO2_12_FULL_64_10</strain>
    </source>
</reference>
<protein>
    <recommendedName>
        <fullName evidence="6">HTH tetR-type domain-containing protein</fullName>
    </recommendedName>
</protein>
<name>A0A1F6D3E3_HANXR</name>
<dbReference type="InterPro" id="IPR001647">
    <property type="entry name" value="HTH_TetR"/>
</dbReference>
<dbReference type="InterPro" id="IPR009057">
    <property type="entry name" value="Homeodomain-like_sf"/>
</dbReference>
<keyword evidence="4" id="KW-0804">Transcription</keyword>